<dbReference type="AlphaFoldDB" id="B0D940"/>
<accession>B0D940</accession>
<dbReference type="InParanoid" id="B0D940"/>
<dbReference type="Proteomes" id="UP000001194">
    <property type="component" value="Unassembled WGS sequence"/>
</dbReference>
<sequence length="125" mass="13608">MPRDTRYTNNEPDGTPFQELIMFPTLAPQLARPQHAAPPRAPPNGAGAAAPGALPVAGTAEENNNLSDFTRAYLLRFHKRGGTSKYWRLCRLSSQPCQPAFGMTSCSECAIAPPYRVDPLKAKEP</sequence>
<keyword evidence="3" id="KW-1185">Reference proteome</keyword>
<dbReference type="KEGG" id="lbc:LACBIDRAFT_296559"/>
<feature type="region of interest" description="Disordered" evidence="1">
    <location>
        <begin position="29"/>
        <end position="62"/>
    </location>
</feature>
<evidence type="ECO:0000256" key="1">
    <source>
        <dbReference type="SAM" id="MobiDB-lite"/>
    </source>
</evidence>
<reference evidence="2 3" key="1">
    <citation type="journal article" date="2008" name="Nature">
        <title>The genome of Laccaria bicolor provides insights into mycorrhizal symbiosis.</title>
        <authorList>
            <person name="Martin F."/>
            <person name="Aerts A."/>
            <person name="Ahren D."/>
            <person name="Brun A."/>
            <person name="Danchin E.G.J."/>
            <person name="Duchaussoy F."/>
            <person name="Gibon J."/>
            <person name="Kohler A."/>
            <person name="Lindquist E."/>
            <person name="Pereda V."/>
            <person name="Salamov A."/>
            <person name="Shapiro H.J."/>
            <person name="Wuyts J."/>
            <person name="Blaudez D."/>
            <person name="Buee M."/>
            <person name="Brokstein P."/>
            <person name="Canbaeck B."/>
            <person name="Cohen D."/>
            <person name="Courty P.E."/>
            <person name="Coutinho P.M."/>
            <person name="Delaruelle C."/>
            <person name="Detter J.C."/>
            <person name="Deveau A."/>
            <person name="DiFazio S."/>
            <person name="Duplessis S."/>
            <person name="Fraissinet-Tachet L."/>
            <person name="Lucic E."/>
            <person name="Frey-Klett P."/>
            <person name="Fourrey C."/>
            <person name="Feussner I."/>
            <person name="Gay G."/>
            <person name="Grimwood J."/>
            <person name="Hoegger P.J."/>
            <person name="Jain P."/>
            <person name="Kilaru S."/>
            <person name="Labbe J."/>
            <person name="Lin Y.C."/>
            <person name="Legue V."/>
            <person name="Le Tacon F."/>
            <person name="Marmeisse R."/>
            <person name="Melayah D."/>
            <person name="Montanini B."/>
            <person name="Muratet M."/>
            <person name="Nehls U."/>
            <person name="Niculita-Hirzel H."/>
            <person name="Oudot-Le Secq M.P."/>
            <person name="Peter M."/>
            <person name="Quesneville H."/>
            <person name="Rajashekar B."/>
            <person name="Reich M."/>
            <person name="Rouhier N."/>
            <person name="Schmutz J."/>
            <person name="Yin T."/>
            <person name="Chalot M."/>
            <person name="Henrissat B."/>
            <person name="Kuees U."/>
            <person name="Lucas S."/>
            <person name="Van de Peer Y."/>
            <person name="Podila G.K."/>
            <person name="Polle A."/>
            <person name="Pukkila P.J."/>
            <person name="Richardson P.M."/>
            <person name="Rouze P."/>
            <person name="Sanders I.R."/>
            <person name="Stajich J.E."/>
            <person name="Tunlid A."/>
            <person name="Tuskan G."/>
            <person name="Grigoriev I.V."/>
        </authorList>
    </citation>
    <scope>NUCLEOTIDE SEQUENCE [LARGE SCALE GENOMIC DNA]</scope>
    <source>
        <strain evidence="3">S238N-H82 / ATCC MYA-4686</strain>
    </source>
</reference>
<evidence type="ECO:0000313" key="3">
    <source>
        <dbReference type="Proteomes" id="UP000001194"/>
    </source>
</evidence>
<proteinExistence type="predicted"/>
<dbReference type="HOGENOM" id="CLU_1992996_0_0_1"/>
<feature type="compositionally biased region" description="Low complexity" evidence="1">
    <location>
        <begin position="29"/>
        <end position="60"/>
    </location>
</feature>
<protein>
    <submittedName>
        <fullName evidence="2">Predicted protein</fullName>
    </submittedName>
</protein>
<gene>
    <name evidence="2" type="ORF">LACBIDRAFT_296559</name>
</gene>
<dbReference type="RefSeq" id="XP_001880502.1">
    <property type="nucleotide sequence ID" value="XM_001880467.1"/>
</dbReference>
<evidence type="ECO:0000313" key="2">
    <source>
        <dbReference type="EMBL" id="EDR09189.1"/>
    </source>
</evidence>
<name>B0D940_LACBS</name>
<dbReference type="GeneID" id="6076039"/>
<organism evidence="3">
    <name type="scientific">Laccaria bicolor (strain S238N-H82 / ATCC MYA-4686)</name>
    <name type="common">Bicoloured deceiver</name>
    <name type="synonym">Laccaria laccata var. bicolor</name>
    <dbReference type="NCBI Taxonomy" id="486041"/>
    <lineage>
        <taxon>Eukaryota</taxon>
        <taxon>Fungi</taxon>
        <taxon>Dikarya</taxon>
        <taxon>Basidiomycota</taxon>
        <taxon>Agaricomycotina</taxon>
        <taxon>Agaricomycetes</taxon>
        <taxon>Agaricomycetidae</taxon>
        <taxon>Agaricales</taxon>
        <taxon>Agaricineae</taxon>
        <taxon>Hydnangiaceae</taxon>
        <taxon>Laccaria</taxon>
    </lineage>
</organism>
<dbReference type="EMBL" id="DS547100">
    <property type="protein sequence ID" value="EDR09189.1"/>
    <property type="molecule type" value="Genomic_DNA"/>
</dbReference>